<protein>
    <submittedName>
        <fullName evidence="1">Uncharacterized protein</fullName>
    </submittedName>
</protein>
<dbReference type="RefSeq" id="WP_147457239.1">
    <property type="nucleotide sequence ID" value="NZ_RBKT01000001.1"/>
</dbReference>
<comment type="caution">
    <text evidence="1">The sequence shown here is derived from an EMBL/GenBank/DDBJ whole genome shotgun (WGS) entry which is preliminary data.</text>
</comment>
<name>A0A495JV94_9ACTN</name>
<sequence length="145" mass="15192">MSDPIEGRLGTLVLGGWIAPAPTGHDEAFFLLTTPDKRAALTMPVVAATLGLGAAGTVTERPDPEVRVEIGADGWATLHTPGGERFTRPVAAEWAQIAHERGQVVLCVGMAPMPPGMNEDAYTDRYGVKIALGLVPAARVPAGER</sequence>
<dbReference type="AlphaFoldDB" id="A0A495JV94"/>
<proteinExistence type="predicted"/>
<reference evidence="1 2" key="1">
    <citation type="submission" date="2018-10" db="EMBL/GenBank/DDBJ databases">
        <title>Sequencing the genomes of 1000 actinobacteria strains.</title>
        <authorList>
            <person name="Klenk H.-P."/>
        </authorList>
    </citation>
    <scope>NUCLEOTIDE SEQUENCE [LARGE SCALE GENOMIC DNA]</scope>
    <source>
        <strain evidence="1 2">DSM 45175</strain>
    </source>
</reference>
<dbReference type="Proteomes" id="UP000277671">
    <property type="component" value="Unassembled WGS sequence"/>
</dbReference>
<dbReference type="EMBL" id="RBKT01000001">
    <property type="protein sequence ID" value="RKR92751.1"/>
    <property type="molecule type" value="Genomic_DNA"/>
</dbReference>
<evidence type="ECO:0000313" key="1">
    <source>
        <dbReference type="EMBL" id="RKR92751.1"/>
    </source>
</evidence>
<accession>A0A495JV94</accession>
<evidence type="ECO:0000313" key="2">
    <source>
        <dbReference type="Proteomes" id="UP000277671"/>
    </source>
</evidence>
<organism evidence="1 2">
    <name type="scientific">Micromonospora pisi</name>
    <dbReference type="NCBI Taxonomy" id="589240"/>
    <lineage>
        <taxon>Bacteria</taxon>
        <taxon>Bacillati</taxon>
        <taxon>Actinomycetota</taxon>
        <taxon>Actinomycetes</taxon>
        <taxon>Micromonosporales</taxon>
        <taxon>Micromonosporaceae</taxon>
        <taxon>Micromonospora</taxon>
    </lineage>
</organism>
<gene>
    <name evidence="1" type="ORF">BDK92_7230</name>
</gene>
<keyword evidence="2" id="KW-1185">Reference proteome</keyword>